<dbReference type="InterPro" id="IPR005532">
    <property type="entry name" value="SUMF_dom"/>
</dbReference>
<organism evidence="3">
    <name type="scientific">marine metagenome</name>
    <dbReference type="NCBI Taxonomy" id="408172"/>
    <lineage>
        <taxon>unclassified sequences</taxon>
        <taxon>metagenomes</taxon>
        <taxon>ecological metagenomes</taxon>
    </lineage>
</organism>
<sequence>MDSKAVGVSKNLRSPSPRVGLRSTDNTMKCRLIGLAWLGVVSLFGKPVENEIIEITDLDLRLLPIKAGKFRMGDDRVADIVKPYLGVRQVQLTKNFYLGETEVTQKAWESLMPNNPSESKGPNLPVEQVTWKQAVAFCRKLTEREKKGGRLPKGKVYRLPSEAEWEYAALARAETTYFFGNGTRPLKLYAWFNENADGGTHPVGSKRANPWGLKDIYGNVREWCLDGYSPRPKGLLIDPVSGPHNPDKVNRGGSYDSCAECCKTFNRTNYGPGYQSSDIGFRLARGTPIEASVP</sequence>
<dbReference type="InterPro" id="IPR016187">
    <property type="entry name" value="CTDL_fold"/>
</dbReference>
<evidence type="ECO:0000256" key="1">
    <source>
        <dbReference type="SAM" id="MobiDB-lite"/>
    </source>
</evidence>
<reference evidence="3" key="1">
    <citation type="submission" date="2018-05" db="EMBL/GenBank/DDBJ databases">
        <authorList>
            <person name="Lanie J.A."/>
            <person name="Ng W.-L."/>
            <person name="Kazmierczak K.M."/>
            <person name="Andrzejewski T.M."/>
            <person name="Davidsen T.M."/>
            <person name="Wayne K.J."/>
            <person name="Tettelin H."/>
            <person name="Glass J.I."/>
            <person name="Rusch D."/>
            <person name="Podicherti R."/>
            <person name="Tsui H.-C.T."/>
            <person name="Winkler M.E."/>
        </authorList>
    </citation>
    <scope>NUCLEOTIDE SEQUENCE</scope>
</reference>
<proteinExistence type="predicted"/>
<accession>A0A382JW72</accession>
<evidence type="ECO:0000313" key="3">
    <source>
        <dbReference type="EMBL" id="SVC16128.1"/>
    </source>
</evidence>
<name>A0A382JW72_9ZZZZ</name>
<feature type="domain" description="Sulfatase-modifying factor enzyme-like" evidence="2">
    <location>
        <begin position="63"/>
        <end position="285"/>
    </location>
</feature>
<dbReference type="InterPro" id="IPR042095">
    <property type="entry name" value="SUMF_sf"/>
</dbReference>
<dbReference type="SUPFAM" id="SSF56436">
    <property type="entry name" value="C-type lectin-like"/>
    <property type="match status" value="1"/>
</dbReference>
<dbReference type="GO" id="GO:0120147">
    <property type="term" value="F:formylglycine-generating oxidase activity"/>
    <property type="evidence" value="ECO:0007669"/>
    <property type="project" value="TreeGrafter"/>
</dbReference>
<dbReference type="AlphaFoldDB" id="A0A382JW72"/>
<dbReference type="Gene3D" id="3.90.1580.10">
    <property type="entry name" value="paralog of FGE (formylglycine-generating enzyme)"/>
    <property type="match status" value="1"/>
</dbReference>
<dbReference type="EMBL" id="UINC01076706">
    <property type="protein sequence ID" value="SVC16128.1"/>
    <property type="molecule type" value="Genomic_DNA"/>
</dbReference>
<evidence type="ECO:0000259" key="2">
    <source>
        <dbReference type="Pfam" id="PF03781"/>
    </source>
</evidence>
<dbReference type="PANTHER" id="PTHR23150">
    <property type="entry name" value="SULFATASE MODIFYING FACTOR 1, 2"/>
    <property type="match status" value="1"/>
</dbReference>
<gene>
    <name evidence="3" type="ORF">METZ01_LOCUS268982</name>
</gene>
<protein>
    <recommendedName>
        <fullName evidence="2">Sulfatase-modifying factor enzyme-like domain-containing protein</fullName>
    </recommendedName>
</protein>
<dbReference type="Pfam" id="PF03781">
    <property type="entry name" value="FGE-sulfatase"/>
    <property type="match status" value="1"/>
</dbReference>
<dbReference type="PANTHER" id="PTHR23150:SF19">
    <property type="entry name" value="FORMYLGLYCINE-GENERATING ENZYME"/>
    <property type="match status" value="1"/>
</dbReference>
<dbReference type="InterPro" id="IPR051043">
    <property type="entry name" value="Sulfatase_Mod_Factor_Kinase"/>
</dbReference>
<feature type="region of interest" description="Disordered" evidence="1">
    <location>
        <begin position="1"/>
        <end position="20"/>
    </location>
</feature>